<organism evidence="6 7">
    <name type="scientific">Xylaria bambusicola</name>
    <dbReference type="NCBI Taxonomy" id="326684"/>
    <lineage>
        <taxon>Eukaryota</taxon>
        <taxon>Fungi</taxon>
        <taxon>Dikarya</taxon>
        <taxon>Ascomycota</taxon>
        <taxon>Pezizomycotina</taxon>
        <taxon>Sordariomycetes</taxon>
        <taxon>Xylariomycetidae</taxon>
        <taxon>Xylariales</taxon>
        <taxon>Xylariaceae</taxon>
        <taxon>Xylaria</taxon>
    </lineage>
</organism>
<dbReference type="PANTHER" id="PTHR46494:SF1">
    <property type="entry name" value="CORA FAMILY METAL ION TRANSPORTER (EUROFUNG)"/>
    <property type="match status" value="1"/>
</dbReference>
<name>A0AAN7UDQ4_9PEZI</name>
<dbReference type="GO" id="GO:0000287">
    <property type="term" value="F:magnesium ion binding"/>
    <property type="evidence" value="ECO:0007669"/>
    <property type="project" value="TreeGrafter"/>
</dbReference>
<dbReference type="GO" id="GO:0050897">
    <property type="term" value="F:cobalt ion binding"/>
    <property type="evidence" value="ECO:0007669"/>
    <property type="project" value="TreeGrafter"/>
</dbReference>
<keyword evidence="2 5" id="KW-0812">Transmembrane</keyword>
<proteinExistence type="predicted"/>
<accession>A0AAN7UDQ4</accession>
<dbReference type="GO" id="GO:0015095">
    <property type="term" value="F:magnesium ion transmembrane transporter activity"/>
    <property type="evidence" value="ECO:0007669"/>
    <property type="project" value="TreeGrafter"/>
</dbReference>
<evidence type="ECO:0000256" key="4">
    <source>
        <dbReference type="ARBA" id="ARBA00023136"/>
    </source>
</evidence>
<feature type="transmembrane region" description="Helical" evidence="5">
    <location>
        <begin position="117"/>
        <end position="135"/>
    </location>
</feature>
<dbReference type="GO" id="GO:0015087">
    <property type="term" value="F:cobalt ion transmembrane transporter activity"/>
    <property type="evidence" value="ECO:0007669"/>
    <property type="project" value="TreeGrafter"/>
</dbReference>
<dbReference type="PANTHER" id="PTHR46494">
    <property type="entry name" value="CORA FAMILY METAL ION TRANSPORTER (EUROFUNG)"/>
    <property type="match status" value="1"/>
</dbReference>
<evidence type="ECO:0008006" key="8">
    <source>
        <dbReference type="Google" id="ProtNLM"/>
    </source>
</evidence>
<evidence type="ECO:0000313" key="6">
    <source>
        <dbReference type="EMBL" id="KAK5624881.1"/>
    </source>
</evidence>
<dbReference type="EMBL" id="JAWHQM010000002">
    <property type="protein sequence ID" value="KAK5624881.1"/>
    <property type="molecule type" value="Genomic_DNA"/>
</dbReference>
<gene>
    <name evidence="6" type="ORF">RRF57_000597</name>
</gene>
<dbReference type="Proteomes" id="UP001305414">
    <property type="component" value="Unassembled WGS sequence"/>
</dbReference>
<evidence type="ECO:0000256" key="2">
    <source>
        <dbReference type="ARBA" id="ARBA00022692"/>
    </source>
</evidence>
<dbReference type="SUPFAM" id="SSF144083">
    <property type="entry name" value="Magnesium transport protein CorA, transmembrane region"/>
    <property type="match status" value="1"/>
</dbReference>
<evidence type="ECO:0000256" key="5">
    <source>
        <dbReference type="SAM" id="Phobius"/>
    </source>
</evidence>
<dbReference type="Gene3D" id="1.20.58.340">
    <property type="entry name" value="Magnesium transport protein CorA, transmembrane region"/>
    <property type="match status" value="1"/>
</dbReference>
<comment type="caution">
    <text evidence="6">The sequence shown here is derived from an EMBL/GenBank/DDBJ whole genome shotgun (WGS) entry which is preliminary data.</text>
</comment>
<dbReference type="InterPro" id="IPR045863">
    <property type="entry name" value="CorA_TM1_TM2"/>
</dbReference>
<dbReference type="Pfam" id="PF01544">
    <property type="entry name" value="CorA"/>
    <property type="match status" value="1"/>
</dbReference>
<dbReference type="AlphaFoldDB" id="A0AAN7UDQ4"/>
<evidence type="ECO:0000256" key="1">
    <source>
        <dbReference type="ARBA" id="ARBA00004651"/>
    </source>
</evidence>
<evidence type="ECO:0000313" key="7">
    <source>
        <dbReference type="Proteomes" id="UP001305414"/>
    </source>
</evidence>
<dbReference type="GO" id="GO:0005886">
    <property type="term" value="C:plasma membrane"/>
    <property type="evidence" value="ECO:0007669"/>
    <property type="project" value="UniProtKB-SubCell"/>
</dbReference>
<sequence>MARYMDEIKTIESITTDNLRLLENVLLDVQEVENADCGHPQCVSDEAVRRNDEIVDPRWKPESMTQRLEWAMTLLQEREADLRRMNDHFEKALKNLLDICIIEQNDRSVVADTMNKAILLFTGITVVFLPLSFITSYLGMNLRDIRETTIDQVWFWKYLGSTGLVISAASILYTSRIHFRSFPLWAKAEMEDI</sequence>
<keyword evidence="3 5" id="KW-1133">Transmembrane helix</keyword>
<dbReference type="InterPro" id="IPR002523">
    <property type="entry name" value="MgTranspt_CorA/ZnTranspt_ZntB"/>
</dbReference>
<feature type="transmembrane region" description="Helical" evidence="5">
    <location>
        <begin position="155"/>
        <end position="174"/>
    </location>
</feature>
<comment type="subcellular location">
    <subcellularLocation>
        <location evidence="1">Cell membrane</location>
        <topology evidence="1">Multi-pass membrane protein</topology>
    </subcellularLocation>
</comment>
<protein>
    <recommendedName>
        <fullName evidence="8">Magnesium transporter</fullName>
    </recommendedName>
</protein>
<keyword evidence="4 5" id="KW-0472">Membrane</keyword>
<reference evidence="6 7" key="1">
    <citation type="submission" date="2023-10" db="EMBL/GenBank/DDBJ databases">
        <title>Draft genome sequence of Xylaria bambusicola isolate GMP-LS, the root and basal stem rot pathogen of sugarcane in Indonesia.</title>
        <authorList>
            <person name="Selvaraj P."/>
            <person name="Muralishankar V."/>
            <person name="Muruganantham S."/>
            <person name="Sp S."/>
            <person name="Haryani S."/>
            <person name="Lau K.J.X."/>
            <person name="Naqvi N.I."/>
        </authorList>
    </citation>
    <scope>NUCLEOTIDE SEQUENCE [LARGE SCALE GENOMIC DNA]</scope>
    <source>
        <strain evidence="6">GMP-LS</strain>
    </source>
</reference>
<evidence type="ECO:0000256" key="3">
    <source>
        <dbReference type="ARBA" id="ARBA00022989"/>
    </source>
</evidence>
<keyword evidence="7" id="KW-1185">Reference proteome</keyword>